<proteinExistence type="predicted"/>
<reference evidence="2 3" key="1">
    <citation type="journal article" date="2016" name="Nat. Commun.">
        <title>Thousands of microbial genomes shed light on interconnected biogeochemical processes in an aquifer system.</title>
        <authorList>
            <person name="Anantharaman K."/>
            <person name="Brown C.T."/>
            <person name="Hug L.A."/>
            <person name="Sharon I."/>
            <person name="Castelle C.J."/>
            <person name="Probst A.J."/>
            <person name="Thomas B.C."/>
            <person name="Singh A."/>
            <person name="Wilkins M.J."/>
            <person name="Karaoz U."/>
            <person name="Brodie E.L."/>
            <person name="Williams K.H."/>
            <person name="Hubbard S.S."/>
            <person name="Banfield J.F."/>
        </authorList>
    </citation>
    <scope>NUCLEOTIDE SEQUENCE [LARGE SCALE GENOMIC DNA]</scope>
</reference>
<sequence>MDILKIKIFYDNSSFQKEIISAWGFSAFVSYGGRNILFDTGGKADLLLSNMKAMKSDPKEVTDVFISHNHWDHIGGLFGFLSKNHKVKVYLPSACSKTYANEVEACGAKCFRIKAFTKIAKNIYSSGELGEEIKEECLIVDTPKGLIVLTGCAHPGIISMLDSVIKKINKKIFAVFGGFHLAKKSSIEISEIISKFKKMGIVCVGACHCTGKTAIKQFKKEYGCSFVFLGAGSILKQANLSWFYWTTEIPRA</sequence>
<name>A0A1F4S101_UNCSA</name>
<dbReference type="SMART" id="SM00849">
    <property type="entry name" value="Lactamase_B"/>
    <property type="match status" value="1"/>
</dbReference>
<dbReference type="Proteomes" id="UP000177905">
    <property type="component" value="Unassembled WGS sequence"/>
</dbReference>
<dbReference type="InterPro" id="IPR052926">
    <property type="entry name" value="Metallo-beta-lactamase_dom"/>
</dbReference>
<evidence type="ECO:0000259" key="1">
    <source>
        <dbReference type="SMART" id="SM00849"/>
    </source>
</evidence>
<organism evidence="2 3">
    <name type="scientific">candidate division WOR-1 bacterium RIFOXYB2_FULL_36_35</name>
    <dbReference type="NCBI Taxonomy" id="1802578"/>
    <lineage>
        <taxon>Bacteria</taxon>
        <taxon>Bacillati</taxon>
        <taxon>Saganbacteria</taxon>
    </lineage>
</organism>
<dbReference type="SUPFAM" id="SSF56281">
    <property type="entry name" value="Metallo-hydrolase/oxidoreductase"/>
    <property type="match status" value="1"/>
</dbReference>
<protein>
    <recommendedName>
        <fullName evidence="1">Metallo-beta-lactamase domain-containing protein</fullName>
    </recommendedName>
</protein>
<dbReference type="Pfam" id="PF00753">
    <property type="entry name" value="Lactamase_B"/>
    <property type="match status" value="1"/>
</dbReference>
<feature type="domain" description="Metallo-beta-lactamase" evidence="1">
    <location>
        <begin position="23"/>
        <end position="179"/>
    </location>
</feature>
<dbReference type="InterPro" id="IPR036866">
    <property type="entry name" value="RibonucZ/Hydroxyglut_hydro"/>
</dbReference>
<accession>A0A1F4S101</accession>
<dbReference type="EMBL" id="MEUA01000041">
    <property type="protein sequence ID" value="OGC14111.1"/>
    <property type="molecule type" value="Genomic_DNA"/>
</dbReference>
<dbReference type="AlphaFoldDB" id="A0A1F4S101"/>
<dbReference type="GO" id="GO:0016740">
    <property type="term" value="F:transferase activity"/>
    <property type="evidence" value="ECO:0007669"/>
    <property type="project" value="TreeGrafter"/>
</dbReference>
<dbReference type="InterPro" id="IPR001279">
    <property type="entry name" value="Metallo-B-lactamas"/>
</dbReference>
<dbReference type="PANTHER" id="PTHR13754:SF13">
    <property type="entry name" value="METALLO-BETA-LACTAMASE SUPERFAMILY PROTEIN (AFU_ORTHOLOGUE AFUA_3G07630)"/>
    <property type="match status" value="1"/>
</dbReference>
<dbReference type="PANTHER" id="PTHR13754">
    <property type="entry name" value="METALLO-BETA-LACTAMASE SUPERFAMILY PROTEIN"/>
    <property type="match status" value="1"/>
</dbReference>
<evidence type="ECO:0000313" key="2">
    <source>
        <dbReference type="EMBL" id="OGC14111.1"/>
    </source>
</evidence>
<comment type="caution">
    <text evidence="2">The sequence shown here is derived from an EMBL/GenBank/DDBJ whole genome shotgun (WGS) entry which is preliminary data.</text>
</comment>
<dbReference type="CDD" id="cd07713">
    <property type="entry name" value="DHPS-like_MBL-fold"/>
    <property type="match status" value="1"/>
</dbReference>
<gene>
    <name evidence="2" type="ORF">A2290_06375</name>
</gene>
<dbReference type="InterPro" id="IPR041712">
    <property type="entry name" value="DHPS-like_MBL-fold"/>
</dbReference>
<evidence type="ECO:0000313" key="3">
    <source>
        <dbReference type="Proteomes" id="UP000177905"/>
    </source>
</evidence>
<dbReference type="Gene3D" id="3.60.15.10">
    <property type="entry name" value="Ribonuclease Z/Hydroxyacylglutathione hydrolase-like"/>
    <property type="match status" value="1"/>
</dbReference>